<sequence>MILNVTNWEFTELDCKIAMVVSPDERSFDVWVLNENESCWTNQIKVGPFLRIASDMGYELDGDITVVGGGKNGELLVTEHKYSGELKLFSYDTKTRETMDLYCGKVPYGSRVYLYAGTLLPVMQANKIVLNK</sequence>
<evidence type="ECO:0000313" key="2">
    <source>
        <dbReference type="Proteomes" id="UP001062846"/>
    </source>
</evidence>
<name>A0ACC0NW42_RHOML</name>
<protein>
    <submittedName>
        <fullName evidence="1">Uncharacterized protein</fullName>
    </submittedName>
</protein>
<dbReference type="Proteomes" id="UP001062846">
    <property type="component" value="Chromosome 5"/>
</dbReference>
<comment type="caution">
    <text evidence="1">The sequence shown here is derived from an EMBL/GenBank/DDBJ whole genome shotgun (WGS) entry which is preliminary data.</text>
</comment>
<gene>
    <name evidence="1" type="ORF">RHMOL_Rhmol05G0300100</name>
</gene>
<accession>A0ACC0NW42</accession>
<keyword evidence="2" id="KW-1185">Reference proteome</keyword>
<proteinExistence type="predicted"/>
<evidence type="ECO:0000313" key="1">
    <source>
        <dbReference type="EMBL" id="KAI8557004.1"/>
    </source>
</evidence>
<reference evidence="1" key="1">
    <citation type="submission" date="2022-02" db="EMBL/GenBank/DDBJ databases">
        <title>Plant Genome Project.</title>
        <authorList>
            <person name="Zhang R.-G."/>
        </authorList>
    </citation>
    <scope>NUCLEOTIDE SEQUENCE</scope>
    <source>
        <strain evidence="1">AT1</strain>
    </source>
</reference>
<dbReference type="EMBL" id="CM046392">
    <property type="protein sequence ID" value="KAI8557004.1"/>
    <property type="molecule type" value="Genomic_DNA"/>
</dbReference>
<organism evidence="1 2">
    <name type="scientific">Rhododendron molle</name>
    <name type="common">Chinese azalea</name>
    <name type="synonym">Azalea mollis</name>
    <dbReference type="NCBI Taxonomy" id="49168"/>
    <lineage>
        <taxon>Eukaryota</taxon>
        <taxon>Viridiplantae</taxon>
        <taxon>Streptophyta</taxon>
        <taxon>Embryophyta</taxon>
        <taxon>Tracheophyta</taxon>
        <taxon>Spermatophyta</taxon>
        <taxon>Magnoliopsida</taxon>
        <taxon>eudicotyledons</taxon>
        <taxon>Gunneridae</taxon>
        <taxon>Pentapetalae</taxon>
        <taxon>asterids</taxon>
        <taxon>Ericales</taxon>
        <taxon>Ericaceae</taxon>
        <taxon>Ericoideae</taxon>
        <taxon>Rhodoreae</taxon>
        <taxon>Rhododendron</taxon>
    </lineage>
</organism>